<dbReference type="Gene3D" id="2.40.30.10">
    <property type="entry name" value="Translation factors"/>
    <property type="match status" value="1"/>
</dbReference>
<comment type="caution">
    <text evidence="5">The sequence shown here is derived from an EMBL/GenBank/DDBJ whole genome shotgun (WGS) entry which is preliminary data.</text>
</comment>
<dbReference type="EMBL" id="JAUQTG010000012">
    <property type="protein sequence ID" value="MDO7858148.1"/>
    <property type="molecule type" value="Genomic_DNA"/>
</dbReference>
<keyword evidence="6" id="KW-1185">Reference proteome</keyword>
<dbReference type="InterPro" id="IPR039261">
    <property type="entry name" value="FNR_nucleotide-bd"/>
</dbReference>
<reference evidence="5" key="1">
    <citation type="submission" date="2023-07" db="EMBL/GenBank/DDBJ databases">
        <authorList>
            <person name="Yang W."/>
            <person name="Chen J."/>
            <person name="Ji P."/>
            <person name="Hu F."/>
        </authorList>
    </citation>
    <scope>NUCLEOTIDE SEQUENCE</scope>
    <source>
        <strain evidence="5">CRE-138-0111</strain>
    </source>
</reference>
<dbReference type="Proteomes" id="UP001176478">
    <property type="component" value="Unassembled WGS sequence"/>
</dbReference>
<evidence type="ECO:0000256" key="1">
    <source>
        <dbReference type="ARBA" id="ARBA00023002"/>
    </source>
</evidence>
<organism evidence="5 6">
    <name type="scientific">Providencia huashanensis</name>
    <dbReference type="NCBI Taxonomy" id="3037798"/>
    <lineage>
        <taxon>Bacteria</taxon>
        <taxon>Pseudomonadati</taxon>
        <taxon>Pseudomonadota</taxon>
        <taxon>Gammaproteobacteria</taxon>
        <taxon>Enterobacterales</taxon>
        <taxon>Morganellaceae</taxon>
        <taxon>Providencia</taxon>
    </lineage>
</organism>
<dbReference type="InterPro" id="IPR008333">
    <property type="entry name" value="Cbr1-like_FAD-bd_dom"/>
</dbReference>
<dbReference type="InterPro" id="IPR001433">
    <property type="entry name" value="OxRdtase_FAD/NAD-bd"/>
</dbReference>
<evidence type="ECO:0000259" key="4">
    <source>
        <dbReference type="PROSITE" id="PS51384"/>
    </source>
</evidence>
<dbReference type="Gene3D" id="3.40.50.80">
    <property type="entry name" value="Nucleotide-binding domain of ferredoxin-NADP reductase (FNR) module"/>
    <property type="match status" value="1"/>
</dbReference>
<keyword evidence="1" id="KW-0560">Oxidoreductase</keyword>
<dbReference type="PROSITE" id="PS51384">
    <property type="entry name" value="FAD_FR"/>
    <property type="match status" value="1"/>
</dbReference>
<dbReference type="InterPro" id="IPR050415">
    <property type="entry name" value="MRET"/>
</dbReference>
<dbReference type="PANTHER" id="PTHR47354">
    <property type="entry name" value="NADH OXIDOREDUCTASE HCR"/>
    <property type="match status" value="1"/>
</dbReference>
<evidence type="ECO:0000313" key="6">
    <source>
        <dbReference type="Proteomes" id="UP001176478"/>
    </source>
</evidence>
<dbReference type="PRINTS" id="PR00410">
    <property type="entry name" value="PHEHYDRXLASE"/>
</dbReference>
<sequence>MVTATVSSMRALNSYIYRVVIRLESELNYQPGQYVQVILNCGRSGYFSIASPENSGEVIELHIADTRKHDSFLKKLKVGDDVVVAGPMGNAWLRSDSGRPVIVLAFGSGYSYARSILLTEANKDSERKISFYWGVQNENDFYERDILESLPTRFTVNFHLLNQAPGFPDIMSALLVKLSNAHACLVDYDVYLVGKRDYCLFVRGEICEKLSALPERVYGDSFWSYFST</sequence>
<dbReference type="InterPro" id="IPR017938">
    <property type="entry name" value="Riboflavin_synthase-like_b-brl"/>
</dbReference>
<reference evidence="5" key="2">
    <citation type="journal article" date="2024" name="Int. J. Antimicrob. Agents">
        <title>Identification of a novel Providencia species showing multi-drug-resistant in three patients with hospital-acquired infection.</title>
        <authorList>
            <person name="Yang W."/>
            <person name="Chen J."/>
            <person name="Yang F."/>
            <person name="Ji P."/>
            <person name="Shen S."/>
            <person name="Yin D."/>
            <person name="Hu F."/>
        </authorList>
    </citation>
    <scope>NUCLEOTIDE SEQUENCE</scope>
    <source>
        <strain evidence="5">CRE-138-0111</strain>
    </source>
</reference>
<proteinExistence type="inferred from homology"/>
<dbReference type="PANTHER" id="PTHR47354:SF7">
    <property type="entry name" value="NAD(P)H-FLAVIN REDUCTASE"/>
    <property type="match status" value="1"/>
</dbReference>
<dbReference type="InterPro" id="IPR017927">
    <property type="entry name" value="FAD-bd_FR_type"/>
</dbReference>
<feature type="domain" description="FAD-binding FR-type" evidence="4">
    <location>
        <begin position="1"/>
        <end position="94"/>
    </location>
</feature>
<keyword evidence="2" id="KW-0455">Luminescence</keyword>
<dbReference type="Pfam" id="PF00175">
    <property type="entry name" value="NAD_binding_1"/>
    <property type="match status" value="1"/>
</dbReference>
<protein>
    <recommendedName>
        <fullName evidence="4">FAD-binding FR-type domain-containing protein</fullName>
    </recommendedName>
</protein>
<name>A0ABT9AU12_9GAMM</name>
<evidence type="ECO:0000256" key="2">
    <source>
        <dbReference type="ARBA" id="ARBA00023223"/>
    </source>
</evidence>
<evidence type="ECO:0000256" key="3">
    <source>
        <dbReference type="ARBA" id="ARBA00038177"/>
    </source>
</evidence>
<evidence type="ECO:0000313" key="5">
    <source>
        <dbReference type="EMBL" id="MDO7858148.1"/>
    </source>
</evidence>
<dbReference type="Pfam" id="PF00970">
    <property type="entry name" value="FAD_binding_6"/>
    <property type="match status" value="1"/>
</dbReference>
<gene>
    <name evidence="5" type="ORF">Q5E86_17745</name>
</gene>
<accession>A0ABT9AU12</accession>
<comment type="similarity">
    <text evidence="3">Belongs to the Fre/LuxG FAD/NAD(P) flavoprotein oxidoreductase family.</text>
</comment>
<dbReference type="SUPFAM" id="SSF63380">
    <property type="entry name" value="Riboflavin synthase domain-like"/>
    <property type="match status" value="1"/>
</dbReference>
<dbReference type="SUPFAM" id="SSF52343">
    <property type="entry name" value="Ferredoxin reductase-like, C-terminal NADP-linked domain"/>
    <property type="match status" value="1"/>
</dbReference>